<dbReference type="Pfam" id="PF04563">
    <property type="entry name" value="RNA_pol_Rpb2_1"/>
    <property type="match status" value="1"/>
</dbReference>
<keyword evidence="6" id="KW-0804">Transcription</keyword>
<evidence type="ECO:0000256" key="4">
    <source>
        <dbReference type="ARBA" id="ARBA00022679"/>
    </source>
</evidence>
<keyword evidence="3" id="KW-0240">DNA-directed RNA polymerase</keyword>
<evidence type="ECO:0000313" key="9">
    <source>
        <dbReference type="Proteomes" id="UP000717996"/>
    </source>
</evidence>
<comment type="caution">
    <text evidence="8">The sequence shown here is derived from an EMBL/GenBank/DDBJ whole genome shotgun (WGS) entry which is preliminary data.</text>
</comment>
<accession>A0A9P7CGM2</accession>
<sequence length="108" mass="12418">MGNISSHEPIMNEYTGIRVGMPERTDDDVANRSYTPHECRLRDLTYSANIFVDVEYTRGRQIVKRKNVMIGRLPIMLRSSHCVLSGKNEAELARMKECPLDPGKYFVK</sequence>
<dbReference type="GO" id="GO:0006351">
    <property type="term" value="P:DNA-templated transcription"/>
    <property type="evidence" value="ECO:0007669"/>
    <property type="project" value="InterPro"/>
</dbReference>
<evidence type="ECO:0000256" key="3">
    <source>
        <dbReference type="ARBA" id="ARBA00022478"/>
    </source>
</evidence>
<dbReference type="AlphaFoldDB" id="A0A9P7CGM2"/>
<dbReference type="EC" id="2.7.7.6" evidence="2"/>
<protein>
    <recommendedName>
        <fullName evidence="2">DNA-directed RNA polymerase</fullName>
        <ecNumber evidence="2">2.7.7.6</ecNumber>
    </recommendedName>
</protein>
<dbReference type="Proteomes" id="UP000717996">
    <property type="component" value="Unassembled WGS sequence"/>
</dbReference>
<evidence type="ECO:0000256" key="5">
    <source>
        <dbReference type="ARBA" id="ARBA00022695"/>
    </source>
</evidence>
<reference evidence="8" key="1">
    <citation type="journal article" date="2020" name="Microb. Genom.">
        <title>Genetic diversity of clinical and environmental Mucorales isolates obtained from an investigation of mucormycosis cases among solid organ transplant recipients.</title>
        <authorList>
            <person name="Nguyen M.H."/>
            <person name="Kaul D."/>
            <person name="Muto C."/>
            <person name="Cheng S.J."/>
            <person name="Richter R.A."/>
            <person name="Bruno V.M."/>
            <person name="Liu G."/>
            <person name="Beyhan S."/>
            <person name="Sundermann A.J."/>
            <person name="Mounaud S."/>
            <person name="Pasculle A.W."/>
            <person name="Nierman W.C."/>
            <person name="Driscoll E."/>
            <person name="Cumbie R."/>
            <person name="Clancy C.J."/>
            <person name="Dupont C.L."/>
        </authorList>
    </citation>
    <scope>NUCLEOTIDE SEQUENCE</scope>
    <source>
        <strain evidence="8">GL16</strain>
    </source>
</reference>
<name>A0A9P7CGM2_RHIOR</name>
<dbReference type="EMBL" id="JAANIT010000084">
    <property type="protein sequence ID" value="KAG1552501.1"/>
    <property type="molecule type" value="Genomic_DNA"/>
</dbReference>
<keyword evidence="4" id="KW-0808">Transferase</keyword>
<dbReference type="GO" id="GO:0000428">
    <property type="term" value="C:DNA-directed RNA polymerase complex"/>
    <property type="evidence" value="ECO:0007669"/>
    <property type="project" value="UniProtKB-KW"/>
</dbReference>
<dbReference type="Gene3D" id="3.90.1100.10">
    <property type="match status" value="1"/>
</dbReference>
<evidence type="ECO:0000256" key="1">
    <source>
        <dbReference type="ARBA" id="ARBA00006835"/>
    </source>
</evidence>
<dbReference type="InterPro" id="IPR007644">
    <property type="entry name" value="RNA_pol_bsu_protrusion"/>
</dbReference>
<feature type="domain" description="RNA polymerase beta subunit protrusion" evidence="7">
    <location>
        <begin position="13"/>
        <end position="107"/>
    </location>
</feature>
<evidence type="ECO:0000256" key="6">
    <source>
        <dbReference type="ARBA" id="ARBA00023163"/>
    </source>
</evidence>
<dbReference type="GO" id="GO:0032549">
    <property type="term" value="F:ribonucleoside binding"/>
    <property type="evidence" value="ECO:0007669"/>
    <property type="project" value="InterPro"/>
</dbReference>
<keyword evidence="5" id="KW-0548">Nucleotidyltransferase</keyword>
<evidence type="ECO:0000313" key="8">
    <source>
        <dbReference type="EMBL" id="KAG1552501.1"/>
    </source>
</evidence>
<comment type="similarity">
    <text evidence="1">Belongs to the RNA polymerase beta chain family.</text>
</comment>
<dbReference type="PANTHER" id="PTHR20856">
    <property type="entry name" value="DNA-DIRECTED RNA POLYMERASE I SUBUNIT 2"/>
    <property type="match status" value="1"/>
</dbReference>
<dbReference type="GO" id="GO:0003677">
    <property type="term" value="F:DNA binding"/>
    <property type="evidence" value="ECO:0007669"/>
    <property type="project" value="InterPro"/>
</dbReference>
<proteinExistence type="inferred from homology"/>
<dbReference type="InterPro" id="IPR015712">
    <property type="entry name" value="DNA-dir_RNA_pol_su2"/>
</dbReference>
<evidence type="ECO:0000256" key="2">
    <source>
        <dbReference type="ARBA" id="ARBA00012418"/>
    </source>
</evidence>
<evidence type="ECO:0000259" key="7">
    <source>
        <dbReference type="Pfam" id="PF04563"/>
    </source>
</evidence>
<gene>
    <name evidence="8" type="ORF">G6F51_001181</name>
</gene>
<organism evidence="8 9">
    <name type="scientific">Rhizopus oryzae</name>
    <name type="common">Mucormycosis agent</name>
    <name type="synonym">Rhizopus arrhizus var. delemar</name>
    <dbReference type="NCBI Taxonomy" id="64495"/>
    <lineage>
        <taxon>Eukaryota</taxon>
        <taxon>Fungi</taxon>
        <taxon>Fungi incertae sedis</taxon>
        <taxon>Mucoromycota</taxon>
        <taxon>Mucoromycotina</taxon>
        <taxon>Mucoromycetes</taxon>
        <taxon>Mucorales</taxon>
        <taxon>Mucorineae</taxon>
        <taxon>Rhizopodaceae</taxon>
        <taxon>Rhizopus</taxon>
    </lineage>
</organism>
<dbReference type="GO" id="GO:0003899">
    <property type="term" value="F:DNA-directed RNA polymerase activity"/>
    <property type="evidence" value="ECO:0007669"/>
    <property type="project" value="UniProtKB-EC"/>
</dbReference>
<dbReference type="SUPFAM" id="SSF64484">
    <property type="entry name" value="beta and beta-prime subunits of DNA dependent RNA-polymerase"/>
    <property type="match status" value="1"/>
</dbReference>